<dbReference type="Proteomes" id="UP000018159">
    <property type="component" value="Unassembled WGS sequence"/>
</dbReference>
<comment type="caution">
    <text evidence="2">The sequence shown here is derived from an EMBL/GenBank/DDBJ whole genome shotgun (WGS) entry which is preliminary data.</text>
</comment>
<name>V6AT23_9ARCH</name>
<dbReference type="OrthoDB" id="12175at2157"/>
<dbReference type="STRING" id="1407055.NITUZ_30347"/>
<dbReference type="AlphaFoldDB" id="V6AT23"/>
<evidence type="ECO:0000313" key="3">
    <source>
        <dbReference type="Proteomes" id="UP000018159"/>
    </source>
</evidence>
<proteinExistence type="predicted"/>
<sequence length="385" mass="43449">MIVQLILVFLIPTLIGNAFAAPLVEYLNDITDLLYDNENIYFFEIDRSIQSQTWIADTKIIELNDHTKHPLSSDLFIYPTELSSNGDYLYFATLADECVGFIACDYQNIIRVSKIDGISSTLATGLKSAIHIHMEPDSLYVSESNGNIWEINFDGTKRLIHKTDNIILDVAYLDGSVFWIEEVNENLHKIMAKSDQSISHVSFDSPHTVYDTPSLPYSLDTSNGRLRWNEIYVNSTENNVSDYTAIMEFDGKTVRKIYEFKNTANIARFDSVAHYKPHLIAGEYIFLVNNTQVPSSLHMIHLYNGSNTLLDPSITNAPIFLRAESDKIFLVGKTGKEFSIDQYSLPVVVPEFPASILILVGGIILVIVNRFTRLGPSSPKSFNIR</sequence>
<protein>
    <submittedName>
        <fullName evidence="2">Uncharacterized protein</fullName>
    </submittedName>
</protein>
<reference evidence="2 3" key="1">
    <citation type="journal article" date="2013" name="PLoS ONE">
        <title>Enrichment and Genome Sequence of the Group I.1a Ammonia-Oxidizing Archaeon ?Ca. Nitrosotenuis uzonensis? Representing a Clade Globally.</title>
        <authorList>
            <person name="Lebedeva E.V."/>
            <person name="Hatzenpichler R."/>
            <person name="Pelletier E."/>
            <person name="Schuster N."/>
            <person name="Hauzmayer S."/>
            <person name="Bulaev A."/>
            <person name="Grigor'eva N.V."/>
            <person name="Galushko A."/>
            <person name="Schmid M."/>
            <person name="Palatinszky M."/>
            <person name="Le Paslier D."/>
            <person name="Daims H."/>
            <person name="Wagner M."/>
        </authorList>
    </citation>
    <scope>NUCLEOTIDE SEQUENCE [LARGE SCALE GENOMIC DNA]</scope>
    <source>
        <strain evidence="2 3">N4</strain>
    </source>
</reference>
<keyword evidence="1" id="KW-1133">Transmembrane helix</keyword>
<keyword evidence="1" id="KW-0472">Membrane</keyword>
<feature type="transmembrane region" description="Helical" evidence="1">
    <location>
        <begin position="352"/>
        <end position="371"/>
    </location>
</feature>
<keyword evidence="3" id="KW-1185">Reference proteome</keyword>
<accession>V6AT23</accession>
<keyword evidence="1" id="KW-0812">Transmembrane</keyword>
<organism evidence="2 3">
    <name type="scientific">Candidatus Nitrosotenuis uzonensis</name>
    <dbReference type="NCBI Taxonomy" id="1407055"/>
    <lineage>
        <taxon>Archaea</taxon>
        <taxon>Nitrososphaerota</taxon>
        <taxon>Candidatus Nitrosotenuis</taxon>
    </lineage>
</organism>
<dbReference type="SUPFAM" id="SSF63825">
    <property type="entry name" value="YWTD domain"/>
    <property type="match status" value="1"/>
</dbReference>
<dbReference type="RefSeq" id="WP_048195632.1">
    <property type="nucleotide sequence ID" value="NZ_CBTY010000008.1"/>
</dbReference>
<evidence type="ECO:0000313" key="2">
    <source>
        <dbReference type="EMBL" id="CDI05655.1"/>
    </source>
</evidence>
<evidence type="ECO:0000256" key="1">
    <source>
        <dbReference type="SAM" id="Phobius"/>
    </source>
</evidence>
<dbReference type="EMBL" id="CBTY010000008">
    <property type="protein sequence ID" value="CDI05655.1"/>
    <property type="molecule type" value="Genomic_DNA"/>
</dbReference>
<gene>
    <name evidence="2" type="ORF">NITUZ_30347</name>
</gene>